<dbReference type="RefSeq" id="WP_191202687.1">
    <property type="nucleotide sequence ID" value="NZ_JACXZA010000001.1"/>
</dbReference>
<evidence type="ECO:0000313" key="2">
    <source>
        <dbReference type="Proteomes" id="UP000609346"/>
    </source>
</evidence>
<reference evidence="1 2" key="1">
    <citation type="submission" date="2020-09" db="EMBL/GenBank/DDBJ databases">
        <title>Paenibacillus sp. strain PR3 16S rRNA gene Genome sequencing and assembly.</title>
        <authorList>
            <person name="Kim J."/>
        </authorList>
    </citation>
    <scope>NUCLEOTIDE SEQUENCE [LARGE SCALE GENOMIC DNA]</scope>
    <source>
        <strain evidence="1 2">PR3</strain>
    </source>
</reference>
<dbReference type="EMBL" id="JACXZA010000001">
    <property type="protein sequence ID" value="MBD3918501.1"/>
    <property type="molecule type" value="Genomic_DNA"/>
</dbReference>
<protein>
    <submittedName>
        <fullName evidence="1">DUF3895 domain-containing protein</fullName>
    </submittedName>
</protein>
<proteinExistence type="predicted"/>
<sequence>MRLEIGVRDELLSRLTEEQQQYLTEVLSRGRRTVFANEMARQKGYAIPEGTDVEQIERLLDEWIYKGYIDAGQVSPVLRCECGRPLRYQHQVQHKTTGERKFFGIDHLKEHLAIDAVVVSAIIKGFDAIDYELDELLVKLQTDWAVDPDLLKVGQMPEDVMDHLRLNLPLLDKQVRKLRAIRAAELTAAWRLNEAKAQPEIIFKPEKTKVVESPQSYDLFAWQDESEAEVEQEEPPLIELDYALQSRVRNYLRNGARSARVICEMLIEEHQANNRRFLTGKPKLFPSVCVYIESIDAVKIESISPEDRSYSLIKPL</sequence>
<name>A0ABR8MTU7_9BACL</name>
<accession>A0ABR8MTU7</accession>
<comment type="caution">
    <text evidence="1">The sequence shown here is derived from an EMBL/GenBank/DDBJ whole genome shotgun (WGS) entry which is preliminary data.</text>
</comment>
<evidence type="ECO:0000313" key="1">
    <source>
        <dbReference type="EMBL" id="MBD3918501.1"/>
    </source>
</evidence>
<organism evidence="1 2">
    <name type="scientific">Paenibacillus terricola</name>
    <dbReference type="NCBI Taxonomy" id="2763503"/>
    <lineage>
        <taxon>Bacteria</taxon>
        <taxon>Bacillati</taxon>
        <taxon>Bacillota</taxon>
        <taxon>Bacilli</taxon>
        <taxon>Bacillales</taxon>
        <taxon>Paenibacillaceae</taxon>
        <taxon>Paenibacillus</taxon>
    </lineage>
</organism>
<keyword evidence="2" id="KW-1185">Reference proteome</keyword>
<gene>
    <name evidence="1" type="ORF">H8B09_07020</name>
</gene>
<dbReference type="Proteomes" id="UP000609346">
    <property type="component" value="Unassembled WGS sequence"/>
</dbReference>